<dbReference type="EMBL" id="LT670844">
    <property type="protein sequence ID" value="SHK47322.1"/>
    <property type="molecule type" value="Genomic_DNA"/>
</dbReference>
<name>A0A1M6SRG0_9BRAD</name>
<keyword evidence="1" id="KW-0812">Transmembrane</keyword>
<feature type="transmembrane region" description="Helical" evidence="1">
    <location>
        <begin position="72"/>
        <end position="89"/>
    </location>
</feature>
<keyword evidence="1" id="KW-0472">Membrane</keyword>
<dbReference type="OrthoDB" id="8239048at2"/>
<feature type="transmembrane region" description="Helical" evidence="1">
    <location>
        <begin position="12"/>
        <end position="36"/>
    </location>
</feature>
<feature type="transmembrane region" description="Helical" evidence="1">
    <location>
        <begin position="42"/>
        <end position="60"/>
    </location>
</feature>
<evidence type="ECO:0000313" key="2">
    <source>
        <dbReference type="EMBL" id="SHK47322.1"/>
    </source>
</evidence>
<accession>A0A1M6SRG0</accession>
<evidence type="ECO:0000313" key="3">
    <source>
        <dbReference type="Proteomes" id="UP000189935"/>
    </source>
</evidence>
<keyword evidence="1" id="KW-1133">Transmembrane helix</keyword>
<protein>
    <recommendedName>
        <fullName evidence="4">SPW repeat-containing protein</fullName>
    </recommendedName>
</protein>
<dbReference type="AlphaFoldDB" id="A0A1M6SRG0"/>
<organism evidence="2 3">
    <name type="scientific">Bradyrhizobium lablabi</name>
    <dbReference type="NCBI Taxonomy" id="722472"/>
    <lineage>
        <taxon>Bacteria</taxon>
        <taxon>Pseudomonadati</taxon>
        <taxon>Pseudomonadota</taxon>
        <taxon>Alphaproteobacteria</taxon>
        <taxon>Hyphomicrobiales</taxon>
        <taxon>Nitrobacteraceae</taxon>
        <taxon>Bradyrhizobium</taxon>
    </lineage>
</organism>
<reference evidence="2 3" key="1">
    <citation type="submission" date="2016-11" db="EMBL/GenBank/DDBJ databases">
        <authorList>
            <person name="Jaros S."/>
            <person name="Januszkiewicz K."/>
            <person name="Wedrychowicz H."/>
        </authorList>
    </citation>
    <scope>NUCLEOTIDE SEQUENCE [LARGE SCALE GENOMIC DNA]</scope>
    <source>
        <strain evidence="2 3">GAS499</strain>
    </source>
</reference>
<evidence type="ECO:0008006" key="4">
    <source>
        <dbReference type="Google" id="ProtNLM"/>
    </source>
</evidence>
<sequence length="123" mass="13595">MTNAPTQTSRDWLGSVHTSLLAWWMPKAAIFAGLFVPISVRAVIWIIALIWMGMACILNARRCNRTHCRYTGPYYLAMIVPVMALGVGLVTVGIFGWIGLGVIILGGSGLIWWATERVWGKFS</sequence>
<gene>
    <name evidence="2" type="ORF">SAMN05444159_3343</name>
</gene>
<feature type="transmembrane region" description="Helical" evidence="1">
    <location>
        <begin position="95"/>
        <end position="114"/>
    </location>
</feature>
<evidence type="ECO:0000256" key="1">
    <source>
        <dbReference type="SAM" id="Phobius"/>
    </source>
</evidence>
<proteinExistence type="predicted"/>
<dbReference type="Proteomes" id="UP000189935">
    <property type="component" value="Chromosome I"/>
</dbReference>